<evidence type="ECO:0000313" key="1">
    <source>
        <dbReference type="EMBL" id="MCJ8732123.1"/>
    </source>
</evidence>
<organism evidence="1 2">
    <name type="scientific">Pangasius djambal</name>
    <dbReference type="NCBI Taxonomy" id="1691987"/>
    <lineage>
        <taxon>Eukaryota</taxon>
        <taxon>Metazoa</taxon>
        <taxon>Chordata</taxon>
        <taxon>Craniata</taxon>
        <taxon>Vertebrata</taxon>
        <taxon>Euteleostomi</taxon>
        <taxon>Actinopterygii</taxon>
        <taxon>Neopterygii</taxon>
        <taxon>Teleostei</taxon>
        <taxon>Ostariophysi</taxon>
        <taxon>Siluriformes</taxon>
        <taxon>Pangasiidae</taxon>
        <taxon>Pangasius</taxon>
    </lineage>
</organism>
<name>A0ACC5Y931_9TELE</name>
<keyword evidence="2" id="KW-1185">Reference proteome</keyword>
<proteinExistence type="predicted"/>
<dbReference type="EMBL" id="CM040979">
    <property type="protein sequence ID" value="MCJ8732123.1"/>
    <property type="molecule type" value="Genomic_DNA"/>
</dbReference>
<evidence type="ECO:0000313" key="2">
    <source>
        <dbReference type="Proteomes" id="UP000830395"/>
    </source>
</evidence>
<gene>
    <name evidence="1" type="ORF">PDJAM_G00207350</name>
</gene>
<accession>A0ACC5Y931</accession>
<sequence length="1886" mass="210213">MKPMERRGRMGAVGWCLLVMVTFLAVFPDVAASCPRPCACYVPSEVHCTFRSLALIPSGVPRLVRRMNLGFNSISRLDKDSLAELRKLELLMMHGNNIHQIPDGVFRDLMSLQVLKISYNKVKVITGHTLSGLTRLVRLHLDNNHIEFIHPDAFRGMTSLRLLHLEGNHLQKLHPSTFSTFSMLNHFPVSTIKHLYLADNYLTSLPREMLRNMPHLENIFLYGNPWTCDCRLNWLQDWMTRHSGVMKCKKDKAHAKDQLCPVCAAPQHLSGKQISEHKDFQCTGPVISNSPGKDVSHEEYLSELLSLEDFKPPFGNITLNLSDEHGNMVDLTCQVVKPRESTEITWNYTETLQISANMTLSLDLECPMDREKYASFWRLLAYYSEVALHLRREIMLNKGPDLSYRYRQDIERDAYYYTGVRANILSHPSWLMQSYVNIQLNRPYSTSKTVKLIFTTQMSSITDSEQARWLKRSWVMIKHSNATQTTFSSVVGSMIEMDCNVVSSGGPSIQWMLPDGSKVRASFSSPNNRIFVSSTGKLLIKAVDHSDSGVYYCIAEVLGDVDLLPFRLSVVESSRPSIGDGVKIAYEKFVGESVYLPCSTTASPDAEVNWIFPDSSIMNAKANSSRGFIFSNGTLFIPHCRPDDNGNYKCVALNQHGEDTLSAKLTVMRRQGTQPLRRYPMGPLSAAGVSTKVRAILEDMEESSGDDTGQKRMPSNRGFMKQRRGPQSRSQGYPVRNLQRNFPGHRKPIKKGLNGQQRKDALGNRRRMNKSNNKIDPQRWADLLAKIREKTVPNATTPSSNTNIPVERVQTVDPESHNNIEGSSPDDVSPLKEEPNAIIMSQSHNTQPVTAPSHIEYQLHQISPPESSIKSDEVTQRPAKTTAAPNYITTEINILEGNHPPYVPVLRARPRITTANHTTVSVNAETDVQFPCNSVGEPKPFLTWTKISTGAIMSANTRIQRFEVQPSGTLVIRNVQLQDRGQYVCTAQTQYGIDRMMVTLMVLAQMPKILLPWQHDMTVYLGDHVNLECQAQGLPHPQISWVLPNQTMVQAVSTREQRLMLFSNGTLHMKQTSYPDSGIYKCIASNVAGAATISIRLHVTALPPIIQQQRQENHTISEGQTMSIHCSAKGAPYPVIRWITFNGMQIRPSQFINGNLFVFPNGTLYIRNPTEKDSGTYECVAVNVLGVAKRSVSVLVKRTSSTAKITFTSPLRTDISYGGNLRLDCSASGIPEPKIIWKTPAKKLVDAHFSFDHRMKVFSNGTLTIKSVTDKDHGDYLCLARNKIGDDFALLKVNLMMKAAKIEQKQLNNHKVLYGSDLKVDCIASGLPNPEIKWSLPDGTTINSIMQSDDNGVRTRRYVVFDNGTLYFNDVGMKEEGDYTCYAENQIGKDEMKIHIRVVAAAPTIHNNTFEVIRVSHGETASITCRAKGQPLPTIAWLSPNNHIIALPASDKYQLTTDGILQIHKVQRLDSGNYTCLAKNTAGTDKKVVSVEVLTSAPIINGLKSPITRAEETAEKDKRVLLHCKAEGTPYPQVMWIMPENVVLPVPYYGSRIVVHRNGTLDIRNLRKSDSVQLLCIARNEAGEARLQVQLHVTELVEKPKLKSLATETVQFTSGVSVILNCSMEGNPHPEITWFLPNGTTLLSGTSIFHFNHLPDGALIIREPSISDTGIYQCVGRNSAGSVERTVTLESSQKPVISSKYSSLVSIINGENLQLNCLSSGNPIPKLTWTLPSGEILTRPQRLGRYLIFENGTLTVQKASVYDRGAYLCNSANEHGSSSMSVAVIVIAYPPRITTGPSAVTYGRPGLAVKLDCAATGIPKPEVLWEMPDKTQLKSGPHTRLYGNRYLHPQGSLVIQNPSSRDSGVYKCTAKNLVGSDSKATYVYVF</sequence>
<dbReference type="Proteomes" id="UP000830395">
    <property type="component" value="Chromosome 5"/>
</dbReference>
<protein>
    <submittedName>
        <fullName evidence="1">Uncharacterized protein</fullName>
    </submittedName>
</protein>
<comment type="caution">
    <text evidence="1">The sequence shown here is derived from an EMBL/GenBank/DDBJ whole genome shotgun (WGS) entry which is preliminary data.</text>
</comment>
<reference evidence="1" key="1">
    <citation type="submission" date="2020-02" db="EMBL/GenBank/DDBJ databases">
        <title>Genome sequencing of the panga catfish, Pangasius djambal.</title>
        <authorList>
            <person name="Wen M."/>
            <person name="Zahm M."/>
            <person name="Roques C."/>
            <person name="Cabau C."/>
            <person name="Klopp C."/>
            <person name="Donnadieu C."/>
            <person name="Jouanno E."/>
            <person name="Avarre J.-C."/>
            <person name="Campet M."/>
            <person name="Ha T."/>
            <person name="Dugue R."/>
            <person name="Lampietro C."/>
            <person name="Louis A."/>
            <person name="Herpin A."/>
            <person name="Echchiki A."/>
            <person name="Berthelot C."/>
            <person name="Parey E."/>
            <person name="Roest-Crollius H."/>
            <person name="Braasch I."/>
            <person name="Postlethwait J.H."/>
            <person name="Bobe J."/>
            <person name="Montfort J."/>
            <person name="Bouchez O."/>
            <person name="Begum T."/>
            <person name="Schartl M."/>
            <person name="Gustiano R."/>
            <person name="Guiguen Y."/>
        </authorList>
    </citation>
    <scope>NUCLEOTIDE SEQUENCE</scope>
    <source>
        <strain evidence="1">Pdj_M5554</strain>
    </source>
</reference>